<dbReference type="Proteomes" id="UP000722791">
    <property type="component" value="Unassembled WGS sequence"/>
</dbReference>
<reference evidence="4" key="1">
    <citation type="journal article" date="2021" name="Proc. Natl. Acad. Sci. U.S.A.">
        <title>Three genomes in the algal genus Volvox reveal the fate of a haploid sex-determining region after a transition to homothallism.</title>
        <authorList>
            <person name="Yamamoto K."/>
            <person name="Hamaji T."/>
            <person name="Kawai-Toyooka H."/>
            <person name="Matsuzaki R."/>
            <person name="Takahashi F."/>
            <person name="Nishimura Y."/>
            <person name="Kawachi M."/>
            <person name="Noguchi H."/>
            <person name="Minakuchi Y."/>
            <person name="Umen J.G."/>
            <person name="Toyoda A."/>
            <person name="Nozaki H."/>
        </authorList>
    </citation>
    <scope>NUCLEOTIDE SEQUENCE</scope>
    <source>
        <strain evidence="4">NIES-3785</strain>
    </source>
</reference>
<comment type="caution">
    <text evidence="4">The sequence shown here is derived from an EMBL/GenBank/DDBJ whole genome shotgun (WGS) entry which is preliminary data.</text>
</comment>
<protein>
    <recommendedName>
        <fullName evidence="3">CHCH domain-containing protein</fullName>
    </recommendedName>
</protein>
<dbReference type="Pfam" id="PF06747">
    <property type="entry name" value="CHCH"/>
    <property type="match status" value="1"/>
</dbReference>
<dbReference type="AlphaFoldDB" id="A0A8J4FZC1"/>
<accession>A0A8J4FZC1</accession>
<feature type="compositionally biased region" description="Low complexity" evidence="2">
    <location>
        <begin position="30"/>
        <end position="52"/>
    </location>
</feature>
<gene>
    <name evidence="4" type="ORF">Vretimale_1420</name>
</gene>
<dbReference type="PANTHER" id="PTHR13523:SF2">
    <property type="entry name" value="COILED-COIL-HELIX-COILED-COIL-HELIX DOMAIN CONTAINING 2, ISOFORM A-RELATED"/>
    <property type="match status" value="1"/>
</dbReference>
<proteinExistence type="predicted"/>
<feature type="non-terminal residue" evidence="4">
    <location>
        <position position="1"/>
    </location>
</feature>
<evidence type="ECO:0000259" key="3">
    <source>
        <dbReference type="Pfam" id="PF06747"/>
    </source>
</evidence>
<feature type="domain" description="CHCH" evidence="3">
    <location>
        <begin position="176"/>
        <end position="208"/>
    </location>
</feature>
<organism evidence="4 5">
    <name type="scientific">Volvox reticuliferus</name>
    <dbReference type="NCBI Taxonomy" id="1737510"/>
    <lineage>
        <taxon>Eukaryota</taxon>
        <taxon>Viridiplantae</taxon>
        <taxon>Chlorophyta</taxon>
        <taxon>core chlorophytes</taxon>
        <taxon>Chlorophyceae</taxon>
        <taxon>CS clade</taxon>
        <taxon>Chlamydomonadales</taxon>
        <taxon>Volvocaceae</taxon>
        <taxon>Volvox</taxon>
    </lineage>
</organism>
<evidence type="ECO:0000313" key="5">
    <source>
        <dbReference type="Proteomes" id="UP000722791"/>
    </source>
</evidence>
<dbReference type="InterPro" id="IPR010625">
    <property type="entry name" value="CHCH"/>
</dbReference>
<dbReference type="GO" id="GO:0005634">
    <property type="term" value="C:nucleus"/>
    <property type="evidence" value="ECO:0007669"/>
    <property type="project" value="TreeGrafter"/>
</dbReference>
<feature type="region of interest" description="Disordered" evidence="2">
    <location>
        <begin position="30"/>
        <end position="111"/>
    </location>
</feature>
<sequence>PQSIMHVNIFQKFVNLKLSIVEACVKTMPRQRSAPAPARSASAAASRPKPAASSPPPPAPPAAASSGAAPSAPPQSSGGWFSRPAQQPTAPQHSAPPPMAAPASAPPPAAVSSGGGIMSGLIGTVVQGAALGTGSAIAHRAVDAVMGPRTVVHEHQGAPAPAAPVAAGAPPAEGPCSTQVKAFADCMSKNSGDMGACQWYFDAMQQCKLGSA</sequence>
<evidence type="ECO:0000256" key="1">
    <source>
        <dbReference type="ARBA" id="ARBA00023157"/>
    </source>
</evidence>
<dbReference type="EMBL" id="BNCQ01000002">
    <property type="protein sequence ID" value="GIL95382.1"/>
    <property type="molecule type" value="Genomic_DNA"/>
</dbReference>
<name>A0A8J4FZC1_9CHLO</name>
<dbReference type="GO" id="GO:0005739">
    <property type="term" value="C:mitochondrion"/>
    <property type="evidence" value="ECO:0007669"/>
    <property type="project" value="TreeGrafter"/>
</dbReference>
<feature type="compositionally biased region" description="Low complexity" evidence="2">
    <location>
        <begin position="62"/>
        <end position="77"/>
    </location>
</feature>
<dbReference type="InterPro" id="IPR009069">
    <property type="entry name" value="Cys_alpha_HP_mot_SF"/>
</dbReference>
<evidence type="ECO:0000256" key="2">
    <source>
        <dbReference type="SAM" id="MobiDB-lite"/>
    </source>
</evidence>
<dbReference type="GO" id="GO:0007005">
    <property type="term" value="P:mitochondrion organization"/>
    <property type="evidence" value="ECO:0007669"/>
    <property type="project" value="InterPro"/>
</dbReference>
<dbReference type="PANTHER" id="PTHR13523">
    <property type="entry name" value="COILED-COIL-HELIX-COILED-COIL-HELIX DOMAIN CONTAINING 2/NUR77"/>
    <property type="match status" value="1"/>
</dbReference>
<keyword evidence="1" id="KW-1015">Disulfide bond</keyword>
<dbReference type="PROSITE" id="PS51808">
    <property type="entry name" value="CHCH"/>
    <property type="match status" value="1"/>
</dbReference>
<dbReference type="InterPro" id="IPR055304">
    <property type="entry name" value="CHCHD2/10-like"/>
</dbReference>
<dbReference type="SUPFAM" id="SSF47072">
    <property type="entry name" value="Cysteine alpha-hairpin motif"/>
    <property type="match status" value="1"/>
</dbReference>
<evidence type="ECO:0000313" key="4">
    <source>
        <dbReference type="EMBL" id="GIL95382.1"/>
    </source>
</evidence>
<feature type="compositionally biased region" description="Pro residues" evidence="2">
    <location>
        <begin position="94"/>
        <end position="109"/>
    </location>
</feature>